<comment type="caution">
    <text evidence="1">The sequence shown here is derived from an EMBL/GenBank/DDBJ whole genome shotgun (WGS) entry which is preliminary data.</text>
</comment>
<protein>
    <submittedName>
        <fullName evidence="1">Uncharacterized protein</fullName>
    </submittedName>
</protein>
<sequence length="63" mass="7072">MASVQIPIDIPFAPKHIEVDAEFVLGDASERRDAGVNLVIWWVRPDGTERGINQFISEEELHG</sequence>
<name>A0A0F9RSI3_9ZZZZ</name>
<evidence type="ECO:0000313" key="1">
    <source>
        <dbReference type="EMBL" id="KKN27946.1"/>
    </source>
</evidence>
<accession>A0A0F9RSI3</accession>
<dbReference type="EMBL" id="LAZR01002603">
    <property type="protein sequence ID" value="KKN27946.1"/>
    <property type="molecule type" value="Genomic_DNA"/>
</dbReference>
<gene>
    <name evidence="1" type="ORF">LCGC14_0859360</name>
</gene>
<organism evidence="1">
    <name type="scientific">marine sediment metagenome</name>
    <dbReference type="NCBI Taxonomy" id="412755"/>
    <lineage>
        <taxon>unclassified sequences</taxon>
        <taxon>metagenomes</taxon>
        <taxon>ecological metagenomes</taxon>
    </lineage>
</organism>
<proteinExistence type="predicted"/>
<dbReference type="AlphaFoldDB" id="A0A0F9RSI3"/>
<reference evidence="1" key="1">
    <citation type="journal article" date="2015" name="Nature">
        <title>Complex archaea that bridge the gap between prokaryotes and eukaryotes.</title>
        <authorList>
            <person name="Spang A."/>
            <person name="Saw J.H."/>
            <person name="Jorgensen S.L."/>
            <person name="Zaremba-Niedzwiedzka K."/>
            <person name="Martijn J."/>
            <person name="Lind A.E."/>
            <person name="van Eijk R."/>
            <person name="Schleper C."/>
            <person name="Guy L."/>
            <person name="Ettema T.J."/>
        </authorList>
    </citation>
    <scope>NUCLEOTIDE SEQUENCE</scope>
</reference>